<keyword evidence="2" id="KW-1185">Reference proteome</keyword>
<dbReference type="Proteomes" id="UP001165960">
    <property type="component" value="Unassembled WGS sequence"/>
</dbReference>
<comment type="caution">
    <text evidence="1">The sequence shown here is derived from an EMBL/GenBank/DDBJ whole genome shotgun (WGS) entry which is preliminary data.</text>
</comment>
<name>A0ACC2T5R9_9FUNG</name>
<proteinExistence type="predicted"/>
<sequence>MHPSRLEATILWASYLAISIETECQRFSTLQRMPTEILTYWLTSFRAIHGSLKGYTLVLLTDLDIFFCLLAQIFRGLYLLMIVYTYLPTLQTGDPCLNFENLFHLETDSYPSIVSVFWVVYTCKRVWV</sequence>
<evidence type="ECO:0000313" key="1">
    <source>
        <dbReference type="EMBL" id="KAJ9069948.1"/>
    </source>
</evidence>
<accession>A0ACC2T5R9</accession>
<reference evidence="1" key="1">
    <citation type="submission" date="2022-04" db="EMBL/GenBank/DDBJ databases">
        <title>Genome of the entomopathogenic fungus Entomophthora muscae.</title>
        <authorList>
            <person name="Elya C."/>
            <person name="Lovett B.R."/>
            <person name="Lee E."/>
            <person name="Macias A.M."/>
            <person name="Hajek A.E."/>
            <person name="De Bivort B.L."/>
            <person name="Kasson M.T."/>
            <person name="De Fine Licht H.H."/>
            <person name="Stajich J.E."/>
        </authorList>
    </citation>
    <scope>NUCLEOTIDE SEQUENCE</scope>
    <source>
        <strain evidence="1">Berkeley</strain>
    </source>
</reference>
<gene>
    <name evidence="1" type="ORF">DSO57_1013660</name>
</gene>
<evidence type="ECO:0000313" key="2">
    <source>
        <dbReference type="Proteomes" id="UP001165960"/>
    </source>
</evidence>
<organism evidence="1 2">
    <name type="scientific">Entomophthora muscae</name>
    <dbReference type="NCBI Taxonomy" id="34485"/>
    <lineage>
        <taxon>Eukaryota</taxon>
        <taxon>Fungi</taxon>
        <taxon>Fungi incertae sedis</taxon>
        <taxon>Zoopagomycota</taxon>
        <taxon>Entomophthoromycotina</taxon>
        <taxon>Entomophthoromycetes</taxon>
        <taxon>Entomophthorales</taxon>
        <taxon>Entomophthoraceae</taxon>
        <taxon>Entomophthora</taxon>
    </lineage>
</organism>
<protein>
    <submittedName>
        <fullName evidence="1">Uncharacterized protein</fullName>
    </submittedName>
</protein>
<dbReference type="EMBL" id="QTSX02003601">
    <property type="protein sequence ID" value="KAJ9069948.1"/>
    <property type="molecule type" value="Genomic_DNA"/>
</dbReference>